<evidence type="ECO:0000313" key="2">
    <source>
        <dbReference type="Proteomes" id="UP000265520"/>
    </source>
</evidence>
<evidence type="ECO:0000313" key="1">
    <source>
        <dbReference type="EMBL" id="MCI52003.1"/>
    </source>
</evidence>
<dbReference type="EMBL" id="LXQA010440544">
    <property type="protein sequence ID" value="MCI52003.1"/>
    <property type="molecule type" value="Genomic_DNA"/>
</dbReference>
<reference evidence="1 2" key="1">
    <citation type="journal article" date="2018" name="Front. Plant Sci.">
        <title>Red Clover (Trifolium pratense) and Zigzag Clover (T. medium) - A Picture of Genomic Similarities and Differences.</title>
        <authorList>
            <person name="Dluhosova J."/>
            <person name="Istvanek J."/>
            <person name="Nedelnik J."/>
            <person name="Repkova J."/>
        </authorList>
    </citation>
    <scope>NUCLEOTIDE SEQUENCE [LARGE SCALE GENOMIC DNA]</scope>
    <source>
        <strain evidence="2">cv. 10/8</strain>
        <tissue evidence="1">Leaf</tissue>
    </source>
</reference>
<accession>A0A392ST29</accession>
<dbReference type="AlphaFoldDB" id="A0A392ST29"/>
<protein>
    <submittedName>
        <fullName evidence="1">Uncharacterized protein</fullName>
    </submittedName>
</protein>
<proteinExistence type="predicted"/>
<keyword evidence="2" id="KW-1185">Reference proteome</keyword>
<feature type="non-terminal residue" evidence="1">
    <location>
        <position position="76"/>
    </location>
</feature>
<dbReference type="Proteomes" id="UP000265520">
    <property type="component" value="Unassembled WGS sequence"/>
</dbReference>
<name>A0A392ST29_9FABA</name>
<comment type="caution">
    <text evidence="1">The sequence shown here is derived from an EMBL/GenBank/DDBJ whole genome shotgun (WGS) entry which is preliminary data.</text>
</comment>
<sequence length="76" mass="8367">MTSLYLDPIGTRKANFDIEASEKVTTETLTQKGYEPPKVTDDPIFTVGVETSKFDNPSDAGKIVNQVLHSLNEQVP</sequence>
<organism evidence="1 2">
    <name type="scientific">Trifolium medium</name>
    <dbReference type="NCBI Taxonomy" id="97028"/>
    <lineage>
        <taxon>Eukaryota</taxon>
        <taxon>Viridiplantae</taxon>
        <taxon>Streptophyta</taxon>
        <taxon>Embryophyta</taxon>
        <taxon>Tracheophyta</taxon>
        <taxon>Spermatophyta</taxon>
        <taxon>Magnoliopsida</taxon>
        <taxon>eudicotyledons</taxon>
        <taxon>Gunneridae</taxon>
        <taxon>Pentapetalae</taxon>
        <taxon>rosids</taxon>
        <taxon>fabids</taxon>
        <taxon>Fabales</taxon>
        <taxon>Fabaceae</taxon>
        <taxon>Papilionoideae</taxon>
        <taxon>50 kb inversion clade</taxon>
        <taxon>NPAAA clade</taxon>
        <taxon>Hologalegina</taxon>
        <taxon>IRL clade</taxon>
        <taxon>Trifolieae</taxon>
        <taxon>Trifolium</taxon>
    </lineage>
</organism>